<dbReference type="PROSITE" id="PS50013">
    <property type="entry name" value="CHROMO_2"/>
    <property type="match status" value="1"/>
</dbReference>
<dbReference type="InterPro" id="IPR023780">
    <property type="entry name" value="Chromo_domain"/>
</dbReference>
<evidence type="ECO:0000259" key="3">
    <source>
        <dbReference type="PROSITE" id="PS50013"/>
    </source>
</evidence>
<evidence type="ECO:0000313" key="5">
    <source>
        <dbReference type="Proteomes" id="UP000605970"/>
    </source>
</evidence>
<dbReference type="PROSITE" id="PS00598">
    <property type="entry name" value="CHROMO_1"/>
    <property type="match status" value="1"/>
</dbReference>
<dbReference type="InterPro" id="IPR051219">
    <property type="entry name" value="Heterochromatin_chromo-domain"/>
</dbReference>
<dbReference type="InterPro" id="IPR000953">
    <property type="entry name" value="Chromo/chromo_shadow_dom"/>
</dbReference>
<proteinExistence type="predicted"/>
<evidence type="ECO:0000256" key="2">
    <source>
        <dbReference type="ARBA" id="ARBA00023242"/>
    </source>
</evidence>
<protein>
    <submittedName>
        <fullName evidence="4">Chromo domain-containing protein</fullName>
    </submittedName>
</protein>
<keyword evidence="2" id="KW-0539">Nucleus</keyword>
<comment type="subcellular location">
    <subcellularLocation>
        <location evidence="1">Nucleus</location>
    </subcellularLocation>
</comment>
<dbReference type="GO" id="GO:0005634">
    <property type="term" value="C:nucleus"/>
    <property type="evidence" value="ECO:0007669"/>
    <property type="project" value="UniProtKB-SubCell"/>
</dbReference>
<dbReference type="PRINTS" id="PR00504">
    <property type="entry name" value="CHROMODOMAIN"/>
</dbReference>
<comment type="caution">
    <text evidence="4">The sequence shown here is derived from an EMBL/GenBank/DDBJ whole genome shotgun (WGS) entry which is preliminary data.</text>
</comment>
<feature type="domain" description="Chromo" evidence="3">
    <location>
        <begin position="18"/>
        <end position="65"/>
    </location>
</feature>
<accession>A0A8S9ZWK7</accession>
<dbReference type="InterPro" id="IPR017984">
    <property type="entry name" value="Chromo_dom_subgr"/>
</dbReference>
<sequence>MAPRRGNKFLALPRPQKFQVDAIVNRRTLSNGKAEYLVKWNGYPESEKSWEPEENLDCMELVEKFATFYKRIEAAKPLGPIERITGSARINDQVII</sequence>
<gene>
    <name evidence="4" type="ORF">Mgra_00003290</name>
</gene>
<dbReference type="InterPro" id="IPR016197">
    <property type="entry name" value="Chromo-like_dom_sf"/>
</dbReference>
<reference evidence="4" key="1">
    <citation type="journal article" date="2020" name="Ecol. Evol.">
        <title>Genome structure and content of the rice root-knot nematode (Meloidogyne graminicola).</title>
        <authorList>
            <person name="Phan N.T."/>
            <person name="Danchin E.G.J."/>
            <person name="Klopp C."/>
            <person name="Perfus-Barbeoch L."/>
            <person name="Kozlowski D.K."/>
            <person name="Koutsovoulos G.D."/>
            <person name="Lopez-Roques C."/>
            <person name="Bouchez O."/>
            <person name="Zahm M."/>
            <person name="Besnard G."/>
            <person name="Bellafiore S."/>
        </authorList>
    </citation>
    <scope>NUCLEOTIDE SEQUENCE</scope>
    <source>
        <strain evidence="4">VN-18</strain>
    </source>
</reference>
<organism evidence="4 5">
    <name type="scientific">Meloidogyne graminicola</name>
    <dbReference type="NCBI Taxonomy" id="189291"/>
    <lineage>
        <taxon>Eukaryota</taxon>
        <taxon>Metazoa</taxon>
        <taxon>Ecdysozoa</taxon>
        <taxon>Nematoda</taxon>
        <taxon>Chromadorea</taxon>
        <taxon>Rhabditida</taxon>
        <taxon>Tylenchina</taxon>
        <taxon>Tylenchomorpha</taxon>
        <taxon>Tylenchoidea</taxon>
        <taxon>Meloidogynidae</taxon>
        <taxon>Meloidogyninae</taxon>
        <taxon>Meloidogyne</taxon>
    </lineage>
</organism>
<dbReference type="Proteomes" id="UP000605970">
    <property type="component" value="Unassembled WGS sequence"/>
</dbReference>
<evidence type="ECO:0000313" key="4">
    <source>
        <dbReference type="EMBL" id="KAF7637321.1"/>
    </source>
</evidence>
<dbReference type="AlphaFoldDB" id="A0A8S9ZWK7"/>
<dbReference type="InterPro" id="IPR023779">
    <property type="entry name" value="Chromodomain_CS"/>
</dbReference>
<dbReference type="OrthoDB" id="433924at2759"/>
<evidence type="ECO:0000256" key="1">
    <source>
        <dbReference type="ARBA" id="ARBA00004123"/>
    </source>
</evidence>
<dbReference type="SUPFAM" id="SSF54160">
    <property type="entry name" value="Chromo domain-like"/>
    <property type="match status" value="1"/>
</dbReference>
<name>A0A8S9ZWK7_9BILA</name>
<keyword evidence="5" id="KW-1185">Reference proteome</keyword>
<dbReference type="SMART" id="SM00298">
    <property type="entry name" value="CHROMO"/>
    <property type="match status" value="1"/>
</dbReference>
<dbReference type="EMBL" id="JABEBT010000021">
    <property type="protein sequence ID" value="KAF7637321.1"/>
    <property type="molecule type" value="Genomic_DNA"/>
</dbReference>
<dbReference type="Gene3D" id="2.40.50.40">
    <property type="match status" value="1"/>
</dbReference>
<dbReference type="Pfam" id="PF00385">
    <property type="entry name" value="Chromo"/>
    <property type="match status" value="1"/>
</dbReference>
<dbReference type="PANTHER" id="PTHR22812">
    <property type="entry name" value="CHROMOBOX PROTEIN"/>
    <property type="match status" value="1"/>
</dbReference>